<organism evidence="9 10">
    <name type="scientific">Salipaludibacillus aurantiacus</name>
    <dbReference type="NCBI Taxonomy" id="1601833"/>
    <lineage>
        <taxon>Bacteria</taxon>
        <taxon>Bacillati</taxon>
        <taxon>Bacillota</taxon>
        <taxon>Bacilli</taxon>
        <taxon>Bacillales</taxon>
        <taxon>Bacillaceae</taxon>
    </lineage>
</organism>
<dbReference type="STRING" id="1601833.SAMN05518684_11223"/>
<dbReference type="Proteomes" id="UP000198571">
    <property type="component" value="Unassembled WGS sequence"/>
</dbReference>
<sequence>MDRDKITRLYLIIILITGIGLRSHVTVLPQLYETAGRDGWLSVLFAFLLHTVWLVLIWYVLKKMDGTSLNVWLEERAGKAVSVIIRFSAAAVLVLLSATTLIEVGQWTRITYLPLTPELVIIGALALLCLFTSLSSLRTIAILAGVLLPFIVLLGLFVAAANIPNKDYSLILPVLEHGYPRVFLGMIYPASAFSELVVILFINHRIKNPLKYWQLVLLTLVLAMLTIGPYTAGIAEFGTDEAARLRFPAYEQWALITLGRFIESVDFLAIYQWISGTFIRVSFLMYLITQMIPIKNQKAKIVMMTSLYIIILILSELPENDMQYLDFMRGLFFPGVVIYFALITIVLVIISFIPKQQKGGKAHETA</sequence>
<comment type="similarity">
    <text evidence="2">Belongs to the amino acid-polyamine-organocation (APC) superfamily. Spore germination protein (SGP) (TC 2.A.3.9) family.</text>
</comment>
<evidence type="ECO:0000313" key="10">
    <source>
        <dbReference type="Proteomes" id="UP000198571"/>
    </source>
</evidence>
<keyword evidence="4" id="KW-0309">Germination</keyword>
<evidence type="ECO:0000256" key="1">
    <source>
        <dbReference type="ARBA" id="ARBA00004141"/>
    </source>
</evidence>
<evidence type="ECO:0000313" key="9">
    <source>
        <dbReference type="EMBL" id="SES23990.1"/>
    </source>
</evidence>
<feature type="transmembrane region" description="Helical" evidence="8">
    <location>
        <begin position="9"/>
        <end position="28"/>
    </location>
</feature>
<keyword evidence="7 8" id="KW-0472">Membrane</keyword>
<evidence type="ECO:0000256" key="4">
    <source>
        <dbReference type="ARBA" id="ARBA00022544"/>
    </source>
</evidence>
<accession>A0A1H9VQB2</accession>
<keyword evidence="6 8" id="KW-1133">Transmembrane helix</keyword>
<feature type="transmembrane region" description="Helical" evidence="8">
    <location>
        <begin position="81"/>
        <end position="102"/>
    </location>
</feature>
<reference evidence="10" key="1">
    <citation type="submission" date="2016-10" db="EMBL/GenBank/DDBJ databases">
        <authorList>
            <person name="Varghese N."/>
            <person name="Submissions S."/>
        </authorList>
    </citation>
    <scope>NUCLEOTIDE SEQUENCE [LARGE SCALE GENOMIC DNA]</scope>
    <source>
        <strain evidence="10">S9</strain>
    </source>
</reference>
<dbReference type="AlphaFoldDB" id="A0A1H9VQB2"/>
<feature type="transmembrane region" description="Helical" evidence="8">
    <location>
        <begin position="215"/>
        <end position="235"/>
    </location>
</feature>
<protein>
    <submittedName>
        <fullName evidence="9">Spore germination protein (Amino acid permease)</fullName>
    </submittedName>
</protein>
<feature type="transmembrane region" description="Helical" evidence="8">
    <location>
        <begin position="301"/>
        <end position="318"/>
    </location>
</feature>
<dbReference type="NCBIfam" id="TIGR00912">
    <property type="entry name" value="2A0309"/>
    <property type="match status" value="1"/>
</dbReference>
<dbReference type="GO" id="GO:0009847">
    <property type="term" value="P:spore germination"/>
    <property type="evidence" value="ECO:0007669"/>
    <property type="project" value="InterPro"/>
</dbReference>
<dbReference type="OrthoDB" id="2381188at2"/>
<gene>
    <name evidence="9" type="ORF">SAMN05518684_11223</name>
</gene>
<proteinExistence type="inferred from homology"/>
<keyword evidence="3" id="KW-0813">Transport</keyword>
<comment type="subcellular location">
    <subcellularLocation>
        <location evidence="1">Membrane</location>
        <topology evidence="1">Multi-pass membrane protein</topology>
    </subcellularLocation>
</comment>
<dbReference type="PANTHER" id="PTHR34975">
    <property type="entry name" value="SPORE GERMINATION PROTEIN A2"/>
    <property type="match status" value="1"/>
</dbReference>
<dbReference type="GO" id="GO:0016020">
    <property type="term" value="C:membrane"/>
    <property type="evidence" value="ECO:0007669"/>
    <property type="project" value="UniProtKB-SubCell"/>
</dbReference>
<feature type="transmembrane region" description="Helical" evidence="8">
    <location>
        <begin position="270"/>
        <end position="289"/>
    </location>
</feature>
<feature type="transmembrane region" description="Helical" evidence="8">
    <location>
        <begin position="330"/>
        <end position="353"/>
    </location>
</feature>
<dbReference type="InterPro" id="IPR004761">
    <property type="entry name" value="Spore_GerAB"/>
</dbReference>
<feature type="transmembrane region" description="Helical" evidence="8">
    <location>
        <begin position="114"/>
        <end position="134"/>
    </location>
</feature>
<dbReference type="PANTHER" id="PTHR34975:SF2">
    <property type="entry name" value="SPORE GERMINATION PROTEIN A2"/>
    <property type="match status" value="1"/>
</dbReference>
<evidence type="ECO:0000256" key="3">
    <source>
        <dbReference type="ARBA" id="ARBA00022448"/>
    </source>
</evidence>
<keyword evidence="5 8" id="KW-0812">Transmembrane</keyword>
<keyword evidence="10" id="KW-1185">Reference proteome</keyword>
<dbReference type="Pfam" id="PF03845">
    <property type="entry name" value="Spore_permease"/>
    <property type="match status" value="1"/>
</dbReference>
<feature type="transmembrane region" description="Helical" evidence="8">
    <location>
        <begin position="40"/>
        <end position="61"/>
    </location>
</feature>
<evidence type="ECO:0000256" key="6">
    <source>
        <dbReference type="ARBA" id="ARBA00022989"/>
    </source>
</evidence>
<name>A0A1H9VQB2_9BACI</name>
<evidence type="ECO:0000256" key="8">
    <source>
        <dbReference type="SAM" id="Phobius"/>
    </source>
</evidence>
<feature type="transmembrane region" description="Helical" evidence="8">
    <location>
        <begin position="141"/>
        <end position="163"/>
    </location>
</feature>
<feature type="transmembrane region" description="Helical" evidence="8">
    <location>
        <begin position="183"/>
        <end position="203"/>
    </location>
</feature>
<dbReference type="RefSeq" id="WP_093053651.1">
    <property type="nucleotide sequence ID" value="NZ_FOGT01000012.1"/>
</dbReference>
<dbReference type="EMBL" id="FOGT01000012">
    <property type="protein sequence ID" value="SES23990.1"/>
    <property type="molecule type" value="Genomic_DNA"/>
</dbReference>
<evidence type="ECO:0000256" key="7">
    <source>
        <dbReference type="ARBA" id="ARBA00023136"/>
    </source>
</evidence>
<evidence type="ECO:0000256" key="5">
    <source>
        <dbReference type="ARBA" id="ARBA00022692"/>
    </source>
</evidence>
<evidence type="ECO:0000256" key="2">
    <source>
        <dbReference type="ARBA" id="ARBA00007998"/>
    </source>
</evidence>